<dbReference type="InterPro" id="IPR002104">
    <property type="entry name" value="Integrase_catalytic"/>
</dbReference>
<reference evidence="3 4" key="1">
    <citation type="submission" date="2015-04" db="EMBL/GenBank/DDBJ databases">
        <title>Comparative genomics of rhizobia nodulating Arachis hypogaea in China.</title>
        <authorList>
            <person name="Li Y."/>
        </authorList>
    </citation>
    <scope>NUCLEOTIDE SEQUENCE [LARGE SCALE GENOMIC DNA]</scope>
    <source>
        <strain evidence="3 4">CCBAU 51787</strain>
    </source>
</reference>
<dbReference type="InterPro" id="IPR011010">
    <property type="entry name" value="DNA_brk_join_enz"/>
</dbReference>
<dbReference type="SUPFAM" id="SSF56349">
    <property type="entry name" value="DNA breaking-rejoining enzymes"/>
    <property type="match status" value="1"/>
</dbReference>
<dbReference type="AlphaFoldDB" id="A0A4Q0SHP2"/>
<evidence type="ECO:0000256" key="1">
    <source>
        <dbReference type="ARBA" id="ARBA00023172"/>
    </source>
</evidence>
<evidence type="ECO:0000313" key="3">
    <source>
        <dbReference type="EMBL" id="RXH37958.1"/>
    </source>
</evidence>
<protein>
    <recommendedName>
        <fullName evidence="2">Tyr recombinase domain-containing protein</fullName>
    </recommendedName>
</protein>
<proteinExistence type="predicted"/>
<evidence type="ECO:0000259" key="2">
    <source>
        <dbReference type="PROSITE" id="PS51898"/>
    </source>
</evidence>
<dbReference type="RefSeq" id="WP_128946125.1">
    <property type="nucleotide sequence ID" value="NZ_LBJM01000064.1"/>
</dbReference>
<dbReference type="PROSITE" id="PS51898">
    <property type="entry name" value="TYR_RECOMBINASE"/>
    <property type="match status" value="1"/>
</dbReference>
<name>A0A4Q0SHP2_9BRAD</name>
<sequence length="377" mass="42032">MSFTKVHKMGEYSICTYKKSANLYCGGYDKDQQTSFYRSLGTTDLETAIATVRSLIERGITGDPQEAIVQRPIRTVEELLEFGRARAEEQASAEFNGIAIRRMNRLMGGSMLRFMVPSDFEGFRDAALAEGVALSTVDRTLTVFRKASALAVAERRLPATHAPKVPYFCTKNVLRAASPKGRFMEKEEIAAAIDEAQFIHTLTSDIWLANTGSRIGALLDATAAQIDHRRGLVDLNPAGRVQTSKYRPTLPIPDTLRPWTISLPPGHLIQWRGQPVGEVDTAFEAACRRAKLAPGCNTYSIRHSLGRHMRAKGVHDDQIALWFGHIQPPQSNETTIIYSPYSPLYLQEAKAAAESFVREVARHCRRHDPLQPPWLKA</sequence>
<dbReference type="GO" id="GO:0003677">
    <property type="term" value="F:DNA binding"/>
    <property type="evidence" value="ECO:0007669"/>
    <property type="project" value="InterPro"/>
</dbReference>
<dbReference type="Proteomes" id="UP000290565">
    <property type="component" value="Unassembled WGS sequence"/>
</dbReference>
<dbReference type="EMBL" id="LBJM01000064">
    <property type="protein sequence ID" value="RXH37958.1"/>
    <property type="molecule type" value="Genomic_DNA"/>
</dbReference>
<comment type="caution">
    <text evidence="3">The sequence shown here is derived from an EMBL/GenBank/DDBJ whole genome shotgun (WGS) entry which is preliminary data.</text>
</comment>
<keyword evidence="1" id="KW-0233">DNA recombination</keyword>
<accession>A0A4Q0SHP2</accession>
<organism evidence="3 4">
    <name type="scientific">Bradyrhizobium zhanjiangense</name>
    <dbReference type="NCBI Taxonomy" id="1325107"/>
    <lineage>
        <taxon>Bacteria</taxon>
        <taxon>Pseudomonadati</taxon>
        <taxon>Pseudomonadota</taxon>
        <taxon>Alphaproteobacteria</taxon>
        <taxon>Hyphomicrobiales</taxon>
        <taxon>Nitrobacteraceae</taxon>
        <taxon>Bradyrhizobium</taxon>
    </lineage>
</organism>
<evidence type="ECO:0000313" key="4">
    <source>
        <dbReference type="Proteomes" id="UP000290565"/>
    </source>
</evidence>
<gene>
    <name evidence="3" type="ORF">XH94_23855</name>
</gene>
<dbReference type="GO" id="GO:0015074">
    <property type="term" value="P:DNA integration"/>
    <property type="evidence" value="ECO:0007669"/>
    <property type="project" value="InterPro"/>
</dbReference>
<dbReference type="Gene3D" id="1.10.443.10">
    <property type="entry name" value="Intergrase catalytic core"/>
    <property type="match status" value="1"/>
</dbReference>
<dbReference type="GO" id="GO:0006310">
    <property type="term" value="P:DNA recombination"/>
    <property type="evidence" value="ECO:0007669"/>
    <property type="project" value="UniProtKB-KW"/>
</dbReference>
<dbReference type="InterPro" id="IPR013762">
    <property type="entry name" value="Integrase-like_cat_sf"/>
</dbReference>
<feature type="domain" description="Tyr recombinase" evidence="2">
    <location>
        <begin position="179"/>
        <end position="351"/>
    </location>
</feature>